<dbReference type="PANTHER" id="PTHR35450:SF2">
    <property type="entry name" value="REVERSE TRANSCRIPTASE DOMAIN-CONTAINING PROTEIN"/>
    <property type="match status" value="1"/>
</dbReference>
<reference evidence="1 2" key="1">
    <citation type="submission" date="2022-05" db="EMBL/GenBank/DDBJ databases">
        <authorList>
            <consortium name="Genoscope - CEA"/>
            <person name="William W."/>
        </authorList>
    </citation>
    <scope>NUCLEOTIDE SEQUENCE [LARGE SCALE GENOMIC DNA]</scope>
</reference>
<protein>
    <recommendedName>
        <fullName evidence="3">Reverse transcriptase domain-containing protein</fullName>
    </recommendedName>
</protein>
<comment type="caution">
    <text evidence="1">The sequence shown here is derived from an EMBL/GenBank/DDBJ whole genome shotgun (WGS) entry which is preliminary data.</text>
</comment>
<dbReference type="PANTHER" id="PTHR35450">
    <property type="entry name" value="REVERSE TRANSCRIPTASE DOMAIN-CONTAINING PROTEIN"/>
    <property type="match status" value="1"/>
</dbReference>
<dbReference type="AlphaFoldDB" id="A0AAU9XLC9"/>
<dbReference type="EMBL" id="CALNXJ010000045">
    <property type="protein sequence ID" value="CAH3149181.1"/>
    <property type="molecule type" value="Genomic_DNA"/>
</dbReference>
<proteinExistence type="predicted"/>
<dbReference type="Proteomes" id="UP001159428">
    <property type="component" value="Unassembled WGS sequence"/>
</dbReference>
<keyword evidence="2" id="KW-1185">Reference proteome</keyword>
<evidence type="ECO:0000313" key="2">
    <source>
        <dbReference type="Proteomes" id="UP001159428"/>
    </source>
</evidence>
<evidence type="ECO:0000313" key="1">
    <source>
        <dbReference type="EMBL" id="CAH3149181.1"/>
    </source>
</evidence>
<accession>A0AAU9XLC9</accession>
<gene>
    <name evidence="1" type="ORF">PMEA_00024023</name>
</gene>
<sequence>METSMRNWKTTMKPSCNDGCITMDQIKIQRGIFQGDSFLPSNLFYMKDLKLNSKNKQKQVGELKIVTQFSDDIGMEFGLVECAKASFKKDKLTSTGNKIIDEETEIQELNQEGGYKYLGVDKSDEAINSLVVPVVHYSFGIIDWKISKPKKIDMKTPILLNKHQVLHPKADVKRLYIPRKDGGRGLINVETTFKTVTIGLNHYLRYKEGQYPKQALEHERFNGKKSITWPVFQDSREASLRHSHHQQMVFK</sequence>
<evidence type="ECO:0008006" key="3">
    <source>
        <dbReference type="Google" id="ProtNLM"/>
    </source>
</evidence>
<organism evidence="1 2">
    <name type="scientific">Pocillopora meandrina</name>
    <dbReference type="NCBI Taxonomy" id="46732"/>
    <lineage>
        <taxon>Eukaryota</taxon>
        <taxon>Metazoa</taxon>
        <taxon>Cnidaria</taxon>
        <taxon>Anthozoa</taxon>
        <taxon>Hexacorallia</taxon>
        <taxon>Scleractinia</taxon>
        <taxon>Astrocoeniina</taxon>
        <taxon>Pocilloporidae</taxon>
        <taxon>Pocillopora</taxon>
    </lineage>
</organism>
<name>A0AAU9XLC9_9CNID</name>